<geneLocation type="plasmid" evidence="2">
    <name>peu2</name>
</geneLocation>
<dbReference type="KEGG" id="enn:FRE64_16945"/>
<protein>
    <submittedName>
        <fullName evidence="1">Uncharacterized protein</fullName>
    </submittedName>
</protein>
<reference evidence="1 2" key="1">
    <citation type="submission" date="2019-08" db="EMBL/GenBank/DDBJ databases">
        <title>Carotenoids and Carotenoid Binding Proteins in the Halophilic Cyanobacterium Euhalothece sp. ZM00.</title>
        <authorList>
            <person name="Cho S.M."/>
            <person name="Song J.Y."/>
            <person name="Park Y.-I."/>
        </authorList>
    </citation>
    <scope>NUCLEOTIDE SEQUENCE [LARGE SCALE GENOMIC DNA]</scope>
    <source>
        <strain evidence="1 2">Z-M001</strain>
        <plasmid evidence="2">peu2</plasmid>
    </source>
</reference>
<evidence type="ECO:0000313" key="2">
    <source>
        <dbReference type="Proteomes" id="UP000318453"/>
    </source>
</evidence>
<evidence type="ECO:0000313" key="1">
    <source>
        <dbReference type="EMBL" id="QDZ41660.1"/>
    </source>
</evidence>
<accession>A0A5B8NUF5</accession>
<name>A0A5B8NUF5_9CHRO</name>
<sequence>MSTVGQLSITNQSSLLEDFIETSSQVSQKIEETEILRIFFFTAEELSLTIGDEPNSSGEELSLTTDDAPNSLEDFLQSVNEIIDSEI</sequence>
<dbReference type="Proteomes" id="UP000318453">
    <property type="component" value="Plasmid pEu2"/>
</dbReference>
<keyword evidence="1" id="KW-0614">Plasmid</keyword>
<dbReference type="EMBL" id="CP042328">
    <property type="protein sequence ID" value="QDZ41660.1"/>
    <property type="molecule type" value="Genomic_DNA"/>
</dbReference>
<organism evidence="1 2">
    <name type="scientific">Euhalothece natronophila Z-M001</name>
    <dbReference type="NCBI Taxonomy" id="522448"/>
    <lineage>
        <taxon>Bacteria</taxon>
        <taxon>Bacillati</taxon>
        <taxon>Cyanobacteriota</taxon>
        <taxon>Cyanophyceae</taxon>
        <taxon>Oscillatoriophycideae</taxon>
        <taxon>Chroococcales</taxon>
        <taxon>Halothecacae</taxon>
        <taxon>Halothece cluster</taxon>
        <taxon>Euhalothece</taxon>
    </lineage>
</organism>
<dbReference type="OrthoDB" id="427753at2"/>
<gene>
    <name evidence="1" type="ORF">FRE64_16945</name>
</gene>
<dbReference type="AlphaFoldDB" id="A0A5B8NUF5"/>
<keyword evidence="2" id="KW-1185">Reference proteome</keyword>
<proteinExistence type="predicted"/>